<dbReference type="InterPro" id="IPR032816">
    <property type="entry name" value="VTT_dom"/>
</dbReference>
<evidence type="ECO:0000313" key="10">
    <source>
        <dbReference type="Proteomes" id="UP000176650"/>
    </source>
</evidence>
<keyword evidence="4 7" id="KW-0812">Transmembrane</keyword>
<protein>
    <recommendedName>
        <fullName evidence="8">VTT domain-containing protein</fullName>
    </recommendedName>
</protein>
<proteinExistence type="inferred from homology"/>
<organism evidence="9 10">
    <name type="scientific">Candidatus Azambacteria bacterium RIFCSPLOWO2_01_FULL_46_25</name>
    <dbReference type="NCBI Taxonomy" id="1797298"/>
    <lineage>
        <taxon>Bacteria</taxon>
        <taxon>Candidatus Azamiibacteriota</taxon>
    </lineage>
</organism>
<keyword evidence="5 7" id="KW-1133">Transmembrane helix</keyword>
<evidence type="ECO:0000256" key="6">
    <source>
        <dbReference type="ARBA" id="ARBA00023136"/>
    </source>
</evidence>
<dbReference type="PANTHER" id="PTHR30353:SF15">
    <property type="entry name" value="INNER MEMBRANE PROTEIN YABI"/>
    <property type="match status" value="1"/>
</dbReference>
<feature type="transmembrane region" description="Helical" evidence="7">
    <location>
        <begin position="189"/>
        <end position="208"/>
    </location>
</feature>
<feature type="domain" description="VTT" evidence="8">
    <location>
        <begin position="45"/>
        <end position="175"/>
    </location>
</feature>
<dbReference type="GO" id="GO:0005886">
    <property type="term" value="C:plasma membrane"/>
    <property type="evidence" value="ECO:0007669"/>
    <property type="project" value="UniProtKB-SubCell"/>
</dbReference>
<evidence type="ECO:0000256" key="2">
    <source>
        <dbReference type="ARBA" id="ARBA00010792"/>
    </source>
</evidence>
<comment type="similarity">
    <text evidence="2 7">Belongs to the DedA family.</text>
</comment>
<evidence type="ECO:0000256" key="7">
    <source>
        <dbReference type="RuleBase" id="RU367016"/>
    </source>
</evidence>
<evidence type="ECO:0000256" key="1">
    <source>
        <dbReference type="ARBA" id="ARBA00004651"/>
    </source>
</evidence>
<feature type="transmembrane region" description="Helical" evidence="7">
    <location>
        <begin position="68"/>
        <end position="90"/>
    </location>
</feature>
<dbReference type="InterPro" id="IPR032818">
    <property type="entry name" value="DedA-like"/>
</dbReference>
<dbReference type="Proteomes" id="UP000176650">
    <property type="component" value="Unassembled WGS sequence"/>
</dbReference>
<reference evidence="9 10" key="1">
    <citation type="journal article" date="2016" name="Nat. Commun.">
        <title>Thousands of microbial genomes shed light on interconnected biogeochemical processes in an aquifer system.</title>
        <authorList>
            <person name="Anantharaman K."/>
            <person name="Brown C.T."/>
            <person name="Hug L.A."/>
            <person name="Sharon I."/>
            <person name="Castelle C.J."/>
            <person name="Probst A.J."/>
            <person name="Thomas B.C."/>
            <person name="Singh A."/>
            <person name="Wilkins M.J."/>
            <person name="Karaoz U."/>
            <person name="Brodie E.L."/>
            <person name="Williams K.H."/>
            <person name="Hubbard S.S."/>
            <person name="Banfield J.F."/>
        </authorList>
    </citation>
    <scope>NUCLEOTIDE SEQUENCE [LARGE SCALE GENOMIC DNA]</scope>
</reference>
<evidence type="ECO:0000256" key="5">
    <source>
        <dbReference type="ARBA" id="ARBA00022989"/>
    </source>
</evidence>
<gene>
    <name evidence="9" type="ORF">A2988_03150</name>
</gene>
<dbReference type="PANTHER" id="PTHR30353">
    <property type="entry name" value="INNER MEMBRANE PROTEIN DEDA-RELATED"/>
    <property type="match status" value="1"/>
</dbReference>
<evidence type="ECO:0000313" key="9">
    <source>
        <dbReference type="EMBL" id="OGD34490.1"/>
    </source>
</evidence>
<keyword evidence="6 7" id="KW-0472">Membrane</keyword>
<evidence type="ECO:0000256" key="4">
    <source>
        <dbReference type="ARBA" id="ARBA00022692"/>
    </source>
</evidence>
<dbReference type="Pfam" id="PF09335">
    <property type="entry name" value="VTT_dom"/>
    <property type="match status" value="1"/>
</dbReference>
<dbReference type="STRING" id="1797298.A2988_03150"/>
<accession>A0A1F5BV58</accession>
<sequence length="221" mass="24936">MIDGMDWYEIFTGIASYVEYHRYTAYTVIFFASFLEAIPFAGLIVPGNILLVMTGILSFEGYLDKYDALAFAVAGAILGDLGGYAIGAWYRKAKRKLADIEQEEENLFKKSYFEKTERFFAKHGGKSVFFGRFIGPLRPFTPFFAGLSAMRIGRFMYYNVASALLWACGFFFLGYIFEESLRSVKRIEHVILIVIIVGGASYALHVFFKKKAENGGLPKEG</sequence>
<feature type="transmembrane region" description="Helical" evidence="7">
    <location>
        <begin position="155"/>
        <end position="177"/>
    </location>
</feature>
<name>A0A1F5BV58_9BACT</name>
<dbReference type="AlphaFoldDB" id="A0A1F5BV58"/>
<dbReference type="EMBL" id="MEYS01000001">
    <property type="protein sequence ID" value="OGD34490.1"/>
    <property type="molecule type" value="Genomic_DNA"/>
</dbReference>
<evidence type="ECO:0000256" key="3">
    <source>
        <dbReference type="ARBA" id="ARBA00022475"/>
    </source>
</evidence>
<comment type="caution">
    <text evidence="9">The sequence shown here is derived from an EMBL/GenBank/DDBJ whole genome shotgun (WGS) entry which is preliminary data.</text>
</comment>
<comment type="subcellular location">
    <subcellularLocation>
        <location evidence="1 7">Cell membrane</location>
        <topology evidence="1 7">Multi-pass membrane protein</topology>
    </subcellularLocation>
</comment>
<keyword evidence="3 7" id="KW-1003">Cell membrane</keyword>
<evidence type="ECO:0000259" key="8">
    <source>
        <dbReference type="Pfam" id="PF09335"/>
    </source>
</evidence>
<feature type="transmembrane region" description="Helical" evidence="7">
    <location>
        <begin position="28"/>
        <end position="56"/>
    </location>
</feature>